<sequence length="375" mass="38842">QAGPGLLLLDDLRGRRANVPELTTATRDALAELLPPLTYQANPVDTGRPGPELGRVLAAVGADPGVDVIAAYTLHEPDAVDIAAAVEEGRSHGTPMVLGLGGTGEEVARKRRELLEAGVAVTTDPRGVAAATAALLTDARARAHTAAPSPGGRVPADVRGRHDEHQAKNLLARMGVRTMPRRACDDRAGARAALAEFSGPVAVKLLDADVLHKTELGGVYLNIATSDDLEAALVRLDAAGARRYLVEKMAPAGVDLIVGARRDQVFGPVVLVGLGGTVAEALADVTVRLAPLSPAEAVSMPSELTGHALLTGWRSGPVLDPGELSRIVSALGDLLSANPLIDEIEINPLRLTADGLVALDAVIIPREADDAQPHL</sequence>
<evidence type="ECO:0000313" key="2">
    <source>
        <dbReference type="Proteomes" id="UP001597097"/>
    </source>
</evidence>
<dbReference type="SUPFAM" id="SSF52210">
    <property type="entry name" value="Succinyl-CoA synthetase domains"/>
    <property type="match status" value="1"/>
</dbReference>
<reference evidence="2" key="1">
    <citation type="journal article" date="2019" name="Int. J. Syst. Evol. Microbiol.">
        <title>The Global Catalogue of Microorganisms (GCM) 10K type strain sequencing project: providing services to taxonomists for standard genome sequencing and annotation.</title>
        <authorList>
            <consortium name="The Broad Institute Genomics Platform"/>
            <consortium name="The Broad Institute Genome Sequencing Center for Infectious Disease"/>
            <person name="Wu L."/>
            <person name="Ma J."/>
        </authorList>
    </citation>
    <scope>NUCLEOTIDE SEQUENCE [LARGE SCALE GENOMIC DNA]</scope>
    <source>
        <strain evidence="2">CGMCC 1.15399</strain>
    </source>
</reference>
<dbReference type="RefSeq" id="WP_378625883.1">
    <property type="nucleotide sequence ID" value="NZ_JBHUCM010000059.1"/>
</dbReference>
<evidence type="ECO:0000313" key="1">
    <source>
        <dbReference type="EMBL" id="MFD1546197.1"/>
    </source>
</evidence>
<dbReference type="InterPro" id="IPR013815">
    <property type="entry name" value="ATP_grasp_subdomain_1"/>
</dbReference>
<dbReference type="EMBL" id="JBHUCM010000059">
    <property type="protein sequence ID" value="MFD1546197.1"/>
    <property type="molecule type" value="Genomic_DNA"/>
</dbReference>
<proteinExistence type="predicted"/>
<dbReference type="Gene3D" id="3.40.50.261">
    <property type="entry name" value="Succinyl-CoA synthetase domains"/>
    <property type="match status" value="1"/>
</dbReference>
<name>A0ABW4GUI6_9ACTN</name>
<dbReference type="InterPro" id="IPR016102">
    <property type="entry name" value="Succinyl-CoA_synth-like"/>
</dbReference>
<keyword evidence="1" id="KW-0436">Ligase</keyword>
<dbReference type="SUPFAM" id="SSF56059">
    <property type="entry name" value="Glutathione synthetase ATP-binding domain-like"/>
    <property type="match status" value="1"/>
</dbReference>
<keyword evidence="2" id="KW-1185">Reference proteome</keyword>
<organism evidence="1 2">
    <name type="scientific">Nonomuraea guangzhouensis</name>
    <dbReference type="NCBI Taxonomy" id="1291555"/>
    <lineage>
        <taxon>Bacteria</taxon>
        <taxon>Bacillati</taxon>
        <taxon>Actinomycetota</taxon>
        <taxon>Actinomycetes</taxon>
        <taxon>Streptosporangiales</taxon>
        <taxon>Streptosporangiaceae</taxon>
        <taxon>Nonomuraea</taxon>
    </lineage>
</organism>
<dbReference type="Pfam" id="PF13549">
    <property type="entry name" value="ATP-grasp_5"/>
    <property type="match status" value="1"/>
</dbReference>
<comment type="caution">
    <text evidence="1">The sequence shown here is derived from an EMBL/GenBank/DDBJ whole genome shotgun (WGS) entry which is preliminary data.</text>
</comment>
<dbReference type="GO" id="GO:0016874">
    <property type="term" value="F:ligase activity"/>
    <property type="evidence" value="ECO:0007669"/>
    <property type="project" value="UniProtKB-KW"/>
</dbReference>
<gene>
    <name evidence="1" type="ORF">ACFSJ0_54825</name>
</gene>
<feature type="non-terminal residue" evidence="1">
    <location>
        <position position="1"/>
    </location>
</feature>
<dbReference type="PANTHER" id="PTHR42793">
    <property type="entry name" value="COA BINDING DOMAIN CONTAINING PROTEIN"/>
    <property type="match status" value="1"/>
</dbReference>
<dbReference type="Gene3D" id="3.30.1490.20">
    <property type="entry name" value="ATP-grasp fold, A domain"/>
    <property type="match status" value="1"/>
</dbReference>
<accession>A0ABW4GUI6</accession>
<dbReference type="Proteomes" id="UP001597097">
    <property type="component" value="Unassembled WGS sequence"/>
</dbReference>
<dbReference type="Gene3D" id="3.30.470.20">
    <property type="entry name" value="ATP-grasp fold, B domain"/>
    <property type="match status" value="1"/>
</dbReference>
<dbReference type="PANTHER" id="PTHR42793:SF1">
    <property type="entry name" value="PEPTIDYL-LYSINE N-ACETYLTRANSFERASE PATZ"/>
    <property type="match status" value="1"/>
</dbReference>
<protein>
    <submittedName>
        <fullName evidence="1">Acetate--CoA ligase family protein</fullName>
    </submittedName>
</protein>